<dbReference type="OrthoDB" id="4062651at2759"/>
<protein>
    <submittedName>
        <fullName evidence="4">Kinase-like protein TMKL1</fullName>
    </submittedName>
</protein>
<keyword evidence="3" id="KW-1185">Reference proteome</keyword>
<dbReference type="InterPro" id="IPR052451">
    <property type="entry name" value="Ser/Thr_kinase-like"/>
</dbReference>
<dbReference type="Proteomes" id="UP000515123">
    <property type="component" value="Linkage group 3"/>
</dbReference>
<feature type="domain" description="Protein kinase" evidence="2">
    <location>
        <begin position="87"/>
        <end position="368"/>
    </location>
</feature>
<gene>
    <name evidence="4" type="primary">LOC109707045</name>
</gene>
<evidence type="ECO:0000313" key="4">
    <source>
        <dbReference type="RefSeq" id="XP_020083694.1"/>
    </source>
</evidence>
<dbReference type="GeneID" id="109707045"/>
<evidence type="ECO:0000313" key="3">
    <source>
        <dbReference type="Proteomes" id="UP000515123"/>
    </source>
</evidence>
<dbReference type="Gene3D" id="1.10.510.10">
    <property type="entry name" value="Transferase(Phosphotransferase) domain 1"/>
    <property type="match status" value="1"/>
</dbReference>
<dbReference type="InterPro" id="IPR011009">
    <property type="entry name" value="Kinase-like_dom_sf"/>
</dbReference>
<evidence type="ECO:0000256" key="1">
    <source>
        <dbReference type="SAM" id="Phobius"/>
    </source>
</evidence>
<feature type="transmembrane region" description="Helical" evidence="1">
    <location>
        <begin position="7"/>
        <end position="28"/>
    </location>
</feature>
<reference evidence="3" key="1">
    <citation type="journal article" date="2015" name="Nat. Genet.">
        <title>The pineapple genome and the evolution of CAM photosynthesis.</title>
        <authorList>
            <person name="Ming R."/>
            <person name="VanBuren R."/>
            <person name="Wai C.M."/>
            <person name="Tang H."/>
            <person name="Schatz M.C."/>
            <person name="Bowers J.E."/>
            <person name="Lyons E."/>
            <person name="Wang M.L."/>
            <person name="Chen J."/>
            <person name="Biggers E."/>
            <person name="Zhang J."/>
            <person name="Huang L."/>
            <person name="Zhang L."/>
            <person name="Miao W."/>
            <person name="Zhang J."/>
            <person name="Ye Z."/>
            <person name="Miao C."/>
            <person name="Lin Z."/>
            <person name="Wang H."/>
            <person name="Zhou H."/>
            <person name="Yim W.C."/>
            <person name="Priest H.D."/>
            <person name="Zheng C."/>
            <person name="Woodhouse M."/>
            <person name="Edger P.P."/>
            <person name="Guyot R."/>
            <person name="Guo H.B."/>
            <person name="Guo H."/>
            <person name="Zheng G."/>
            <person name="Singh R."/>
            <person name="Sharma A."/>
            <person name="Min X."/>
            <person name="Zheng Y."/>
            <person name="Lee H."/>
            <person name="Gurtowski J."/>
            <person name="Sedlazeck F.J."/>
            <person name="Harkess A."/>
            <person name="McKain M.R."/>
            <person name="Liao Z."/>
            <person name="Fang J."/>
            <person name="Liu J."/>
            <person name="Zhang X."/>
            <person name="Zhang Q."/>
            <person name="Hu W."/>
            <person name="Qin Y."/>
            <person name="Wang K."/>
            <person name="Chen L.Y."/>
            <person name="Shirley N."/>
            <person name="Lin Y.R."/>
            <person name="Liu L.Y."/>
            <person name="Hernandez A.G."/>
            <person name="Wright C.L."/>
            <person name="Bulone V."/>
            <person name="Tuskan G.A."/>
            <person name="Heath K."/>
            <person name="Zee F."/>
            <person name="Moore P.H."/>
            <person name="Sunkar R."/>
            <person name="Leebens-Mack J.H."/>
            <person name="Mockler T."/>
            <person name="Bennetzen J.L."/>
            <person name="Freeling M."/>
            <person name="Sankoff D."/>
            <person name="Paterson A.H."/>
            <person name="Zhu X."/>
            <person name="Yang X."/>
            <person name="Smith J.A."/>
            <person name="Cushman J.C."/>
            <person name="Paull R.E."/>
            <person name="Yu Q."/>
        </authorList>
    </citation>
    <scope>NUCLEOTIDE SEQUENCE [LARGE SCALE GENOMIC DNA]</scope>
    <source>
        <strain evidence="3">cv. F153</strain>
    </source>
</reference>
<dbReference type="Pfam" id="PF00069">
    <property type="entry name" value="Pkinase"/>
    <property type="match status" value="1"/>
</dbReference>
<reference evidence="4" key="2">
    <citation type="submission" date="2025-08" db="UniProtKB">
        <authorList>
            <consortium name="RefSeq"/>
        </authorList>
    </citation>
    <scope>IDENTIFICATION</scope>
    <source>
        <tissue evidence="4">Leaf</tissue>
    </source>
</reference>
<dbReference type="InterPro" id="IPR000719">
    <property type="entry name" value="Prot_kinase_dom"/>
</dbReference>
<dbReference type="AlphaFoldDB" id="A0A6P5EJW6"/>
<dbReference type="PANTHER" id="PTHR48008">
    <property type="entry name" value="LEUCINE-RICH REPEAT RECEPTOR-LIKE PROTEIN KINASE IMK3-RELATED"/>
    <property type="match status" value="1"/>
</dbReference>
<keyword evidence="1" id="KW-1133">Transmembrane helix</keyword>
<evidence type="ECO:0000259" key="2">
    <source>
        <dbReference type="PROSITE" id="PS50011"/>
    </source>
</evidence>
<keyword evidence="1" id="KW-0812">Transmembrane</keyword>
<dbReference type="GO" id="GO:0005524">
    <property type="term" value="F:ATP binding"/>
    <property type="evidence" value="ECO:0007669"/>
    <property type="project" value="InterPro"/>
</dbReference>
<accession>A0A6P5EJW6</accession>
<dbReference type="SUPFAM" id="SSF56112">
    <property type="entry name" value="Protein kinase-like (PK-like)"/>
    <property type="match status" value="1"/>
</dbReference>
<name>A0A6P5EJW6_ANACO</name>
<proteinExistence type="predicted"/>
<dbReference type="PROSITE" id="PS50011">
    <property type="entry name" value="PROTEIN_KINASE_DOM"/>
    <property type="match status" value="1"/>
</dbReference>
<dbReference type="Gramene" id="Aco012849.1.mrna1">
    <property type="protein sequence ID" value="Aco012849.1.mrna1"/>
    <property type="gene ID" value="Aco012849.1.path1"/>
</dbReference>
<dbReference type="GO" id="GO:0004672">
    <property type="term" value="F:protein kinase activity"/>
    <property type="evidence" value="ECO:0007669"/>
    <property type="project" value="InterPro"/>
</dbReference>
<sequence length="371" mass="40369">MERHRRIEIVLGAISPFLLLTLVYLLFYCCFRSGFARRRSRRRGSAECGGGGGGGGLGFSAAAAEGEAEELVVFGGGEDLTVGAILEAPGEVVGKSSYGTLYRAGLQGMATGSVVLLRFVRPACVGRTGEIMPTVRMLGSVRHPNLVPLRALYAGPRGEKLFVHPFYAAGDLARFFRDGVAESQRWEIIRKLSLGIARGLDHLHTGLPKPIIHGNLKTNNILLDSDLQPRLSDFGLHLILNPTSGQEMLEASAAQCYKAPELIKMKDATKESDIYSLGVVLLEMLTQKDPVSSDFLNSRDLCVPTTFKDLVLERKISDAFSSELITRSRSSGNGEGLLVFFQLCMACCSPSPALRPDIKSVLRKLEEIGRR</sequence>
<dbReference type="PANTHER" id="PTHR48008:SF13">
    <property type="entry name" value="PROTEIN KINASE SUPERFAMILY PROTEIN"/>
    <property type="match status" value="1"/>
</dbReference>
<organism evidence="3 4">
    <name type="scientific">Ananas comosus</name>
    <name type="common">Pineapple</name>
    <name type="synonym">Ananas ananas</name>
    <dbReference type="NCBI Taxonomy" id="4615"/>
    <lineage>
        <taxon>Eukaryota</taxon>
        <taxon>Viridiplantae</taxon>
        <taxon>Streptophyta</taxon>
        <taxon>Embryophyta</taxon>
        <taxon>Tracheophyta</taxon>
        <taxon>Spermatophyta</taxon>
        <taxon>Magnoliopsida</taxon>
        <taxon>Liliopsida</taxon>
        <taxon>Poales</taxon>
        <taxon>Bromeliaceae</taxon>
        <taxon>Bromelioideae</taxon>
        <taxon>Ananas</taxon>
    </lineage>
</organism>
<dbReference type="RefSeq" id="XP_020083694.1">
    <property type="nucleotide sequence ID" value="XM_020228105.1"/>
</dbReference>
<keyword evidence="1" id="KW-0472">Membrane</keyword>